<evidence type="ECO:0000256" key="7">
    <source>
        <dbReference type="ARBA" id="ARBA00023157"/>
    </source>
</evidence>
<keyword evidence="5" id="KW-0049">Antioxidant</keyword>
<dbReference type="Proteomes" id="UP000316196">
    <property type="component" value="Unassembled WGS sequence"/>
</dbReference>
<dbReference type="InterPro" id="IPR000866">
    <property type="entry name" value="AhpC/TSA"/>
</dbReference>
<dbReference type="EMBL" id="VFOR01000001">
    <property type="protein sequence ID" value="TQL63010.1"/>
    <property type="molecule type" value="Genomic_DNA"/>
</dbReference>
<reference evidence="14 15" key="1">
    <citation type="submission" date="2019-06" db="EMBL/GenBank/DDBJ databases">
        <title>Sequencing the genomes of 1000 actinobacteria strains.</title>
        <authorList>
            <person name="Klenk H.-P."/>
        </authorList>
    </citation>
    <scope>NUCLEOTIDE SEQUENCE [LARGE SCALE GENOMIC DNA]</scope>
    <source>
        <strain evidence="14 15">DSM 8251</strain>
    </source>
</reference>
<sequence>MTDTTRLAVGDAAPAFTLPDADGKDVSLSDFAGERVVVYFYPAAMTPGCTTQAIDFTAAFNAFREAGINVVGISPDKPEKLGRFRDKESLSFPLLSDIEKSTLTAYAAYGVKKLYGKEVEGVIRSTFVVDVDADGNGTISVAQYNVRAKGHVDRLRRELDIADED</sequence>
<evidence type="ECO:0000313" key="15">
    <source>
        <dbReference type="Proteomes" id="UP000316196"/>
    </source>
</evidence>
<name>A0A542ZS06_9ACTN</name>
<protein>
    <recommendedName>
        <fullName evidence="3">thioredoxin-dependent peroxiredoxin</fullName>
        <ecNumber evidence="3">1.11.1.24</ecNumber>
    </recommendedName>
    <alternativeName>
        <fullName evidence="11">Bacterioferritin comigratory protein</fullName>
    </alternativeName>
    <alternativeName>
        <fullName evidence="9">Thioredoxin peroxidase</fullName>
    </alternativeName>
</protein>
<comment type="similarity">
    <text evidence="10">Belongs to the peroxiredoxin family. BCP/PrxQ subfamily.</text>
</comment>
<dbReference type="RefSeq" id="WP_142092780.1">
    <property type="nucleotide sequence ID" value="NZ_BAAAMD010000001.1"/>
</dbReference>
<accession>A0A542ZS06</accession>
<evidence type="ECO:0000256" key="6">
    <source>
        <dbReference type="ARBA" id="ARBA00023002"/>
    </source>
</evidence>
<keyword evidence="6" id="KW-0560">Oxidoreductase</keyword>
<proteinExistence type="inferred from homology"/>
<dbReference type="Pfam" id="PF00578">
    <property type="entry name" value="AhpC-TSA"/>
    <property type="match status" value="1"/>
</dbReference>
<evidence type="ECO:0000256" key="10">
    <source>
        <dbReference type="ARBA" id="ARBA00038489"/>
    </source>
</evidence>
<evidence type="ECO:0000256" key="5">
    <source>
        <dbReference type="ARBA" id="ARBA00022862"/>
    </source>
</evidence>
<dbReference type="CDD" id="cd03017">
    <property type="entry name" value="PRX_BCP"/>
    <property type="match status" value="1"/>
</dbReference>
<comment type="function">
    <text evidence="1">Thiol-specific peroxidase that catalyzes the reduction of hydrogen peroxide and organic hydroperoxides to water and alcohols, respectively. Plays a role in cell protection against oxidative stress by detoxifying peroxides and as sensor of hydrogen peroxide-mediated signaling events.</text>
</comment>
<dbReference type="PANTHER" id="PTHR42801:SF4">
    <property type="entry name" value="AHPC_TSA FAMILY PROTEIN"/>
    <property type="match status" value="1"/>
</dbReference>
<dbReference type="GO" id="GO:0008379">
    <property type="term" value="F:thioredoxin peroxidase activity"/>
    <property type="evidence" value="ECO:0007669"/>
    <property type="project" value="TreeGrafter"/>
</dbReference>
<evidence type="ECO:0000256" key="8">
    <source>
        <dbReference type="ARBA" id="ARBA00023284"/>
    </source>
</evidence>
<keyword evidence="7" id="KW-1015">Disulfide bond</keyword>
<dbReference type="GO" id="GO:0034599">
    <property type="term" value="P:cellular response to oxidative stress"/>
    <property type="evidence" value="ECO:0007669"/>
    <property type="project" value="TreeGrafter"/>
</dbReference>
<gene>
    <name evidence="14" type="ORF">FB460_0809</name>
</gene>
<comment type="caution">
    <text evidence="14">The sequence shown here is derived from an EMBL/GenBank/DDBJ whole genome shotgun (WGS) entry which is preliminary data.</text>
</comment>
<evidence type="ECO:0000256" key="4">
    <source>
        <dbReference type="ARBA" id="ARBA00022559"/>
    </source>
</evidence>
<evidence type="ECO:0000256" key="1">
    <source>
        <dbReference type="ARBA" id="ARBA00003330"/>
    </source>
</evidence>
<keyword evidence="8" id="KW-0676">Redox-active center</keyword>
<evidence type="ECO:0000256" key="12">
    <source>
        <dbReference type="ARBA" id="ARBA00049091"/>
    </source>
</evidence>
<dbReference type="Gene3D" id="3.40.30.10">
    <property type="entry name" value="Glutaredoxin"/>
    <property type="match status" value="1"/>
</dbReference>
<evidence type="ECO:0000259" key="13">
    <source>
        <dbReference type="PROSITE" id="PS51352"/>
    </source>
</evidence>
<dbReference type="InterPro" id="IPR013766">
    <property type="entry name" value="Thioredoxin_domain"/>
</dbReference>
<dbReference type="OrthoDB" id="9812811at2"/>
<dbReference type="PROSITE" id="PS51352">
    <property type="entry name" value="THIOREDOXIN_2"/>
    <property type="match status" value="1"/>
</dbReference>
<dbReference type="NCBIfam" id="NF006960">
    <property type="entry name" value="PRK09437.1"/>
    <property type="match status" value="1"/>
</dbReference>
<keyword evidence="15" id="KW-1185">Reference proteome</keyword>
<dbReference type="InterPro" id="IPR036249">
    <property type="entry name" value="Thioredoxin-like_sf"/>
</dbReference>
<evidence type="ECO:0000256" key="9">
    <source>
        <dbReference type="ARBA" id="ARBA00032824"/>
    </source>
</evidence>
<keyword evidence="4" id="KW-0575">Peroxidase</keyword>
<dbReference type="AlphaFoldDB" id="A0A542ZS06"/>
<dbReference type="InterPro" id="IPR050924">
    <property type="entry name" value="Peroxiredoxin_BCP/PrxQ"/>
</dbReference>
<dbReference type="SUPFAM" id="SSF52833">
    <property type="entry name" value="Thioredoxin-like"/>
    <property type="match status" value="1"/>
</dbReference>
<evidence type="ECO:0000256" key="3">
    <source>
        <dbReference type="ARBA" id="ARBA00013017"/>
    </source>
</evidence>
<comment type="catalytic activity">
    <reaction evidence="12">
        <text>a hydroperoxide + [thioredoxin]-dithiol = an alcohol + [thioredoxin]-disulfide + H2O</text>
        <dbReference type="Rhea" id="RHEA:62620"/>
        <dbReference type="Rhea" id="RHEA-COMP:10698"/>
        <dbReference type="Rhea" id="RHEA-COMP:10700"/>
        <dbReference type="ChEBI" id="CHEBI:15377"/>
        <dbReference type="ChEBI" id="CHEBI:29950"/>
        <dbReference type="ChEBI" id="CHEBI:30879"/>
        <dbReference type="ChEBI" id="CHEBI:35924"/>
        <dbReference type="ChEBI" id="CHEBI:50058"/>
        <dbReference type="EC" id="1.11.1.24"/>
    </reaction>
</comment>
<dbReference type="PANTHER" id="PTHR42801">
    <property type="entry name" value="THIOREDOXIN-DEPENDENT PEROXIDE REDUCTASE"/>
    <property type="match status" value="1"/>
</dbReference>
<organism evidence="14 15">
    <name type="scientific">Propioniferax innocua</name>
    <dbReference type="NCBI Taxonomy" id="1753"/>
    <lineage>
        <taxon>Bacteria</taxon>
        <taxon>Bacillati</taxon>
        <taxon>Actinomycetota</taxon>
        <taxon>Actinomycetes</taxon>
        <taxon>Propionibacteriales</taxon>
        <taxon>Propionibacteriaceae</taxon>
        <taxon>Propioniferax</taxon>
    </lineage>
</organism>
<evidence type="ECO:0000313" key="14">
    <source>
        <dbReference type="EMBL" id="TQL63010.1"/>
    </source>
</evidence>
<dbReference type="EC" id="1.11.1.24" evidence="3"/>
<dbReference type="GO" id="GO:0045454">
    <property type="term" value="P:cell redox homeostasis"/>
    <property type="evidence" value="ECO:0007669"/>
    <property type="project" value="TreeGrafter"/>
</dbReference>
<dbReference type="GO" id="GO:0005737">
    <property type="term" value="C:cytoplasm"/>
    <property type="evidence" value="ECO:0007669"/>
    <property type="project" value="TreeGrafter"/>
</dbReference>
<evidence type="ECO:0000256" key="2">
    <source>
        <dbReference type="ARBA" id="ARBA00011245"/>
    </source>
</evidence>
<dbReference type="FunFam" id="3.40.30.10:FF:000007">
    <property type="entry name" value="Thioredoxin-dependent thiol peroxidase"/>
    <property type="match status" value="1"/>
</dbReference>
<evidence type="ECO:0000256" key="11">
    <source>
        <dbReference type="ARBA" id="ARBA00041373"/>
    </source>
</evidence>
<comment type="subunit">
    <text evidence="2">Monomer.</text>
</comment>
<feature type="domain" description="Thioredoxin" evidence="13">
    <location>
        <begin position="7"/>
        <end position="164"/>
    </location>
</feature>